<keyword evidence="2" id="KW-1133">Transmembrane helix</keyword>
<dbReference type="Proteomes" id="UP000824160">
    <property type="component" value="Unassembled WGS sequence"/>
</dbReference>
<dbReference type="PANTHER" id="PTHR34385:SF1">
    <property type="entry name" value="PEPTIDOGLYCAN L-ALANYL-D-GLUTAMATE ENDOPEPTIDASE CWLK"/>
    <property type="match status" value="1"/>
</dbReference>
<dbReference type="SUPFAM" id="SSF55166">
    <property type="entry name" value="Hedgehog/DD-peptidase"/>
    <property type="match status" value="1"/>
</dbReference>
<dbReference type="InterPro" id="IPR052179">
    <property type="entry name" value="DD-CPase-like"/>
</dbReference>
<dbReference type="InterPro" id="IPR009045">
    <property type="entry name" value="Zn_M74/Hedgehog-like"/>
</dbReference>
<evidence type="ECO:0000256" key="1">
    <source>
        <dbReference type="SAM" id="MobiDB-lite"/>
    </source>
</evidence>
<feature type="domain" description="D-alanyl-D-alanine carboxypeptidase-like core" evidence="3">
    <location>
        <begin position="113"/>
        <end position="245"/>
    </location>
</feature>
<dbReference type="InterPro" id="IPR003709">
    <property type="entry name" value="VanY-like_core_dom"/>
</dbReference>
<feature type="region of interest" description="Disordered" evidence="1">
    <location>
        <begin position="1"/>
        <end position="25"/>
    </location>
</feature>
<dbReference type="EMBL" id="DVLW01000122">
    <property type="protein sequence ID" value="HIT94439.1"/>
    <property type="molecule type" value="Genomic_DNA"/>
</dbReference>
<dbReference type="GO" id="GO:0008233">
    <property type="term" value="F:peptidase activity"/>
    <property type="evidence" value="ECO:0007669"/>
    <property type="project" value="InterPro"/>
</dbReference>
<feature type="transmembrane region" description="Helical" evidence="2">
    <location>
        <begin position="32"/>
        <end position="49"/>
    </location>
</feature>
<reference evidence="4" key="1">
    <citation type="submission" date="2020-10" db="EMBL/GenBank/DDBJ databases">
        <authorList>
            <person name="Gilroy R."/>
        </authorList>
    </citation>
    <scope>NUCLEOTIDE SEQUENCE</scope>
    <source>
        <strain evidence="4">ChiBcec7-5410</strain>
    </source>
</reference>
<dbReference type="Pfam" id="PF02557">
    <property type="entry name" value="VanY"/>
    <property type="match status" value="1"/>
</dbReference>
<reference evidence="4" key="2">
    <citation type="journal article" date="2021" name="PeerJ">
        <title>Extensive microbial diversity within the chicken gut microbiome revealed by metagenomics and culture.</title>
        <authorList>
            <person name="Gilroy R."/>
            <person name="Ravi A."/>
            <person name="Getino M."/>
            <person name="Pursley I."/>
            <person name="Horton D.L."/>
            <person name="Alikhan N.F."/>
            <person name="Baker D."/>
            <person name="Gharbi K."/>
            <person name="Hall N."/>
            <person name="Watson M."/>
            <person name="Adriaenssens E.M."/>
            <person name="Foster-Nyarko E."/>
            <person name="Jarju S."/>
            <person name="Secka A."/>
            <person name="Antonio M."/>
            <person name="Oren A."/>
            <person name="Chaudhuri R.R."/>
            <person name="La Ragione R."/>
            <person name="Hildebrand F."/>
            <person name="Pallen M.J."/>
        </authorList>
    </citation>
    <scope>NUCLEOTIDE SEQUENCE</scope>
    <source>
        <strain evidence="4">ChiBcec7-5410</strain>
    </source>
</reference>
<comment type="caution">
    <text evidence="4">The sequence shown here is derived from an EMBL/GenBank/DDBJ whole genome shotgun (WGS) entry which is preliminary data.</text>
</comment>
<feature type="compositionally biased region" description="Polar residues" evidence="1">
    <location>
        <begin position="1"/>
        <end position="17"/>
    </location>
</feature>
<proteinExistence type="predicted"/>
<keyword evidence="2" id="KW-0472">Membrane</keyword>
<dbReference type="GO" id="GO:0006508">
    <property type="term" value="P:proteolysis"/>
    <property type="evidence" value="ECO:0007669"/>
    <property type="project" value="InterPro"/>
</dbReference>
<keyword evidence="2" id="KW-0812">Transmembrane</keyword>
<protein>
    <submittedName>
        <fullName evidence="4">M15 family metallopeptidase</fullName>
    </submittedName>
</protein>
<organism evidence="4 5">
    <name type="scientific">Candidatus Faecivivens stercoripullorum</name>
    <dbReference type="NCBI Taxonomy" id="2840805"/>
    <lineage>
        <taxon>Bacteria</taxon>
        <taxon>Bacillati</taxon>
        <taxon>Bacillota</taxon>
        <taxon>Clostridia</taxon>
        <taxon>Eubacteriales</taxon>
        <taxon>Oscillospiraceae</taxon>
        <taxon>Oscillospiraceae incertae sedis</taxon>
        <taxon>Candidatus Faecivivens</taxon>
    </lineage>
</organism>
<evidence type="ECO:0000259" key="3">
    <source>
        <dbReference type="Pfam" id="PF02557"/>
    </source>
</evidence>
<name>A0A9D1H7Z0_9FIRM</name>
<dbReference type="AlphaFoldDB" id="A0A9D1H7Z0"/>
<gene>
    <name evidence="4" type="ORF">IAC43_04590</name>
</gene>
<accession>A0A9D1H7Z0</accession>
<dbReference type="PANTHER" id="PTHR34385">
    <property type="entry name" value="D-ALANYL-D-ALANINE CARBOXYPEPTIDASE"/>
    <property type="match status" value="1"/>
</dbReference>
<evidence type="ECO:0000256" key="2">
    <source>
        <dbReference type="SAM" id="Phobius"/>
    </source>
</evidence>
<dbReference type="Gene3D" id="3.30.1380.10">
    <property type="match status" value="1"/>
</dbReference>
<evidence type="ECO:0000313" key="5">
    <source>
        <dbReference type="Proteomes" id="UP000824160"/>
    </source>
</evidence>
<dbReference type="InterPro" id="IPR058193">
    <property type="entry name" value="VanY/YodJ_core_dom"/>
</dbReference>
<sequence>MKTWEQSVYNTTNTPASLPSGRPRRRRKRRKWIKFLIIVMLIGIAAAIGRKYHPLPVSELYSSICSLTGSENNASYTGSIDAEEDGWQLLLVNRENPLPEGYEIELTELSNGEKVDSRIYPALQQMFDDMRADGIYPVVVSGYRTDQEQQQILDDKIESYRQEGYSDADASALAQDWVAIPGTSEHQTGLAVDINADGIHSAGYEVYDWLLDHADEYGFIKRYPEDKVELTGISNEPWHYRYVGKKAAAEITKKGLCLEEYLG</sequence>
<evidence type="ECO:0000313" key="4">
    <source>
        <dbReference type="EMBL" id="HIT94439.1"/>
    </source>
</evidence>
<dbReference type="CDD" id="cd14852">
    <property type="entry name" value="LD-carboxypeptidase"/>
    <property type="match status" value="1"/>
</dbReference>